<gene>
    <name evidence="1" type="ORF">RIF25_05170</name>
</gene>
<evidence type="ECO:0000313" key="2">
    <source>
        <dbReference type="Proteomes" id="UP001268256"/>
    </source>
</evidence>
<dbReference type="AlphaFoldDB" id="A0AAE4FQA0"/>
<dbReference type="Proteomes" id="UP001268256">
    <property type="component" value="Unassembled WGS sequence"/>
</dbReference>
<accession>A0AAE4FQA0</accession>
<dbReference type="EMBL" id="JAVMIP010000003">
    <property type="protein sequence ID" value="MDS3860191.1"/>
    <property type="molecule type" value="Genomic_DNA"/>
</dbReference>
<sequence length="79" mass="8756">MARPGIDEGCPKAINTAIKISERRYKLLGLDSPIQSQVETLVNQELEQFVSALSERLPHEKFIEVLQVISALQGAKTHA</sequence>
<name>A0AAE4FQA0_9CYAN</name>
<dbReference type="RefSeq" id="WP_322877475.1">
    <property type="nucleotide sequence ID" value="NZ_JAVMIP010000003.1"/>
</dbReference>
<evidence type="ECO:0000313" key="1">
    <source>
        <dbReference type="EMBL" id="MDS3860191.1"/>
    </source>
</evidence>
<proteinExistence type="predicted"/>
<protein>
    <submittedName>
        <fullName evidence="1">Uncharacterized protein</fullName>
    </submittedName>
</protein>
<comment type="caution">
    <text evidence="1">The sequence shown here is derived from an EMBL/GenBank/DDBJ whole genome shotgun (WGS) entry which is preliminary data.</text>
</comment>
<organism evidence="1 2">
    <name type="scientific">Pseudocalidococcus azoricus BACA0444</name>
    <dbReference type="NCBI Taxonomy" id="2918990"/>
    <lineage>
        <taxon>Bacteria</taxon>
        <taxon>Bacillati</taxon>
        <taxon>Cyanobacteriota</taxon>
        <taxon>Cyanophyceae</taxon>
        <taxon>Acaryochloridales</taxon>
        <taxon>Thermosynechococcaceae</taxon>
        <taxon>Pseudocalidococcus</taxon>
        <taxon>Pseudocalidococcus azoricus</taxon>
    </lineage>
</organism>
<keyword evidence="2" id="KW-1185">Reference proteome</keyword>
<reference evidence="2" key="1">
    <citation type="submission" date="2023-07" db="EMBL/GenBank/DDBJ databases">
        <authorList>
            <person name="Luz R."/>
            <person name="Cordeiro R."/>
            <person name="Fonseca A."/>
            <person name="Goncalves V."/>
        </authorList>
    </citation>
    <scope>NUCLEOTIDE SEQUENCE [LARGE SCALE GENOMIC DNA]</scope>
    <source>
        <strain evidence="2">BACA0444</strain>
    </source>
</reference>